<dbReference type="NCBIfam" id="TIGR00231">
    <property type="entry name" value="small_GTP"/>
    <property type="match status" value="1"/>
</dbReference>
<dbReference type="InterPro" id="IPR041818">
    <property type="entry name" value="Rab39"/>
</dbReference>
<dbReference type="InterPro" id="IPR001806">
    <property type="entry name" value="Small_GTPase"/>
</dbReference>
<accession>A0A7R9FYW8</accession>
<evidence type="ECO:0000256" key="1">
    <source>
        <dbReference type="ARBA" id="ARBA00004342"/>
    </source>
</evidence>
<sequence>MRTREDRCALRMVPWKPKMCLLVELSKSPFTRSGFNPPQSQGAVLLEVLDETRNRCRASNRVSFQWACSMGQDSSGIKLVNSNRGVKSELVSHAKQVIGLHINQGHQQVAPTSQPQHGYQSTLSITACQPSVSFLKMVEPIFDYQFRLILIGDSTVGKSSLLKYFTDGKFAELSDPTVGVDFFARLIEVKDGCRIKLQLWDTAGQERFRSITKSYYRNSVGALLVYDICNRASFEHIPLWMMEAKRHIEPHRPVFALVGCKLDLANSSNIREVSLEEARAFAEQNGLHHVETSAKSGVNVEDAFRLVTQEVYGRIQTGEYKVEDGWDGIKTGFQRPGGLDFNLIEAEPAKSTCC</sequence>
<evidence type="ECO:0000256" key="7">
    <source>
        <dbReference type="ARBA" id="ARBA00023134"/>
    </source>
</evidence>
<dbReference type="PRINTS" id="PR00449">
    <property type="entry name" value="RASTRNSFRMNG"/>
</dbReference>
<keyword evidence="11" id="KW-0968">Cytoplasmic vesicle</keyword>
<name>A0A7R9FYW8_TIMSH</name>
<dbReference type="Gene3D" id="3.40.50.300">
    <property type="entry name" value="P-loop containing nucleotide triphosphate hydrolases"/>
    <property type="match status" value="1"/>
</dbReference>
<dbReference type="InterPro" id="IPR050209">
    <property type="entry name" value="Rab_GTPases_membrane_traffic"/>
</dbReference>
<dbReference type="PROSITE" id="PS51419">
    <property type="entry name" value="RAB"/>
    <property type="match status" value="1"/>
</dbReference>
<dbReference type="GO" id="GO:0032482">
    <property type="term" value="P:Rab protein signal transduction"/>
    <property type="evidence" value="ECO:0007669"/>
    <property type="project" value="InterPro"/>
</dbReference>
<dbReference type="SMART" id="SM00176">
    <property type="entry name" value="RAN"/>
    <property type="match status" value="1"/>
</dbReference>
<dbReference type="Pfam" id="PF00071">
    <property type="entry name" value="Ras"/>
    <property type="match status" value="1"/>
</dbReference>
<dbReference type="InterPro" id="IPR027417">
    <property type="entry name" value="P-loop_NTPase"/>
</dbReference>
<dbReference type="PROSITE" id="PS51420">
    <property type="entry name" value="RHO"/>
    <property type="match status" value="1"/>
</dbReference>
<comment type="subcellular location">
    <subcellularLocation>
        <location evidence="1">Cell membrane</location>
        <topology evidence="1">Lipid-anchor</topology>
        <orientation evidence="1">Cytoplasmic side</orientation>
    </subcellularLocation>
    <subcellularLocation>
        <location evidence="12">Cytoplasmic vesicle membrane</location>
        <topology evidence="12">Lipid-anchor</topology>
        <orientation evidence="12">Cytoplasmic side</orientation>
    </subcellularLocation>
</comment>
<evidence type="ECO:0000256" key="2">
    <source>
        <dbReference type="ARBA" id="ARBA00006270"/>
    </source>
</evidence>
<evidence type="ECO:0000256" key="9">
    <source>
        <dbReference type="ARBA" id="ARBA00023288"/>
    </source>
</evidence>
<dbReference type="GO" id="GO:0003924">
    <property type="term" value="F:GTPase activity"/>
    <property type="evidence" value="ECO:0007669"/>
    <property type="project" value="InterPro"/>
</dbReference>
<dbReference type="PANTHER" id="PTHR47979">
    <property type="entry name" value="DRAB11-RELATED"/>
    <property type="match status" value="1"/>
</dbReference>
<evidence type="ECO:0000256" key="10">
    <source>
        <dbReference type="ARBA" id="ARBA00023289"/>
    </source>
</evidence>
<keyword evidence="8" id="KW-0472">Membrane</keyword>
<dbReference type="GO" id="GO:0005886">
    <property type="term" value="C:plasma membrane"/>
    <property type="evidence" value="ECO:0007669"/>
    <property type="project" value="UniProtKB-SubCell"/>
</dbReference>
<keyword evidence="7" id="KW-0342">GTP-binding</keyword>
<dbReference type="SMART" id="SM00174">
    <property type="entry name" value="RHO"/>
    <property type="match status" value="1"/>
</dbReference>
<reference evidence="13" key="1">
    <citation type="submission" date="2020-11" db="EMBL/GenBank/DDBJ databases">
        <authorList>
            <person name="Tran Van P."/>
        </authorList>
    </citation>
    <scope>NUCLEOTIDE SEQUENCE</scope>
</reference>
<dbReference type="SMART" id="SM00175">
    <property type="entry name" value="RAB"/>
    <property type="match status" value="1"/>
</dbReference>
<evidence type="ECO:0000256" key="4">
    <source>
        <dbReference type="ARBA" id="ARBA00022481"/>
    </source>
</evidence>
<evidence type="ECO:0000313" key="13">
    <source>
        <dbReference type="EMBL" id="CAD7259558.1"/>
    </source>
</evidence>
<dbReference type="InterPro" id="IPR005225">
    <property type="entry name" value="Small_GTP-bd"/>
</dbReference>
<proteinExistence type="inferred from homology"/>
<keyword evidence="9" id="KW-0449">Lipoprotein</keyword>
<keyword evidence="10" id="KW-0636">Prenylation</keyword>
<organism evidence="13">
    <name type="scientific">Timema shepardi</name>
    <name type="common">Walking stick</name>
    <dbReference type="NCBI Taxonomy" id="629360"/>
    <lineage>
        <taxon>Eukaryota</taxon>
        <taxon>Metazoa</taxon>
        <taxon>Ecdysozoa</taxon>
        <taxon>Arthropoda</taxon>
        <taxon>Hexapoda</taxon>
        <taxon>Insecta</taxon>
        <taxon>Pterygota</taxon>
        <taxon>Neoptera</taxon>
        <taxon>Polyneoptera</taxon>
        <taxon>Phasmatodea</taxon>
        <taxon>Timematodea</taxon>
        <taxon>Timematoidea</taxon>
        <taxon>Timematidae</taxon>
        <taxon>Timema</taxon>
    </lineage>
</organism>
<evidence type="ECO:0000256" key="5">
    <source>
        <dbReference type="ARBA" id="ARBA00022741"/>
    </source>
</evidence>
<dbReference type="GO" id="GO:0005525">
    <property type="term" value="F:GTP binding"/>
    <property type="evidence" value="ECO:0007669"/>
    <property type="project" value="UniProtKB-KW"/>
</dbReference>
<keyword evidence="4" id="KW-0488">Methylation</keyword>
<dbReference type="GO" id="GO:0006914">
    <property type="term" value="P:autophagy"/>
    <property type="evidence" value="ECO:0007669"/>
    <property type="project" value="UniProtKB-KW"/>
</dbReference>
<dbReference type="SUPFAM" id="SSF52540">
    <property type="entry name" value="P-loop containing nucleoside triphosphate hydrolases"/>
    <property type="match status" value="1"/>
</dbReference>
<keyword evidence="3" id="KW-1003">Cell membrane</keyword>
<dbReference type="SMART" id="SM00177">
    <property type="entry name" value="ARF"/>
    <property type="match status" value="1"/>
</dbReference>
<protein>
    <recommendedName>
        <fullName evidence="14">Ras-related protein Rab-39B</fullName>
    </recommendedName>
</protein>
<keyword evidence="5" id="KW-0547">Nucleotide-binding</keyword>
<evidence type="ECO:0008006" key="14">
    <source>
        <dbReference type="Google" id="ProtNLM"/>
    </source>
</evidence>
<evidence type="ECO:0000256" key="12">
    <source>
        <dbReference type="ARBA" id="ARBA00025701"/>
    </source>
</evidence>
<evidence type="ECO:0000256" key="11">
    <source>
        <dbReference type="ARBA" id="ARBA00023329"/>
    </source>
</evidence>
<evidence type="ECO:0000256" key="8">
    <source>
        <dbReference type="ARBA" id="ARBA00023136"/>
    </source>
</evidence>
<comment type="similarity">
    <text evidence="2">Belongs to the small GTPase superfamily. Rab family.</text>
</comment>
<evidence type="ECO:0000256" key="3">
    <source>
        <dbReference type="ARBA" id="ARBA00022475"/>
    </source>
</evidence>
<dbReference type="GO" id="GO:0030659">
    <property type="term" value="C:cytoplasmic vesicle membrane"/>
    <property type="evidence" value="ECO:0007669"/>
    <property type="project" value="UniProtKB-SubCell"/>
</dbReference>
<dbReference type="FunFam" id="3.40.50.300:FF:000358">
    <property type="entry name" value="RAB39B, member RAS oncogene family"/>
    <property type="match status" value="1"/>
</dbReference>
<dbReference type="PROSITE" id="PS51421">
    <property type="entry name" value="RAS"/>
    <property type="match status" value="1"/>
</dbReference>
<gene>
    <name evidence="13" type="ORF">TSIB3V08_LOCUS3762</name>
</gene>
<keyword evidence="6" id="KW-0072">Autophagy</keyword>
<dbReference type="EMBL" id="OC001272">
    <property type="protein sequence ID" value="CAD7259558.1"/>
    <property type="molecule type" value="Genomic_DNA"/>
</dbReference>
<evidence type="ECO:0000256" key="6">
    <source>
        <dbReference type="ARBA" id="ARBA00023006"/>
    </source>
</evidence>
<dbReference type="SMART" id="SM00173">
    <property type="entry name" value="RAS"/>
    <property type="match status" value="1"/>
</dbReference>
<dbReference type="CDD" id="cd04111">
    <property type="entry name" value="Rab39"/>
    <property type="match status" value="1"/>
</dbReference>
<dbReference type="AlphaFoldDB" id="A0A7R9FYW8"/>